<dbReference type="EMBL" id="JAUEII010000026">
    <property type="protein sequence ID" value="MDN0050043.1"/>
    <property type="molecule type" value="Genomic_DNA"/>
</dbReference>
<organism evidence="2 3">
    <name type="scientific">Bacteroides gallinaceum</name>
    <dbReference type="NCBI Taxonomy" id="1462571"/>
    <lineage>
        <taxon>Bacteria</taxon>
        <taxon>Pseudomonadati</taxon>
        <taxon>Bacteroidota</taxon>
        <taxon>Bacteroidia</taxon>
        <taxon>Bacteroidales</taxon>
        <taxon>Bacteroidaceae</taxon>
        <taxon>Bacteroides</taxon>
    </lineage>
</organism>
<dbReference type="RefSeq" id="WP_204970327.1">
    <property type="nucleotide sequence ID" value="NZ_JAUEII010000026.1"/>
</dbReference>
<gene>
    <name evidence="2" type="ORF">QVO10_11710</name>
</gene>
<protein>
    <recommendedName>
        <fullName evidence="1">DUF6966 domain-containing protein</fullName>
    </recommendedName>
</protein>
<dbReference type="InterPro" id="IPR054239">
    <property type="entry name" value="DUF6966"/>
</dbReference>
<evidence type="ECO:0000313" key="3">
    <source>
        <dbReference type="Proteomes" id="UP001167871"/>
    </source>
</evidence>
<dbReference type="Proteomes" id="UP001167871">
    <property type="component" value="Unassembled WGS sequence"/>
</dbReference>
<keyword evidence="3" id="KW-1185">Reference proteome</keyword>
<dbReference type="Pfam" id="PF22294">
    <property type="entry name" value="DUF6966"/>
    <property type="match status" value="1"/>
</dbReference>
<evidence type="ECO:0000259" key="1">
    <source>
        <dbReference type="Pfam" id="PF22294"/>
    </source>
</evidence>
<comment type="caution">
    <text evidence="2">The sequence shown here is derived from an EMBL/GenBank/DDBJ whole genome shotgun (WGS) entry which is preliminary data.</text>
</comment>
<feature type="domain" description="DUF6966" evidence="1">
    <location>
        <begin position="20"/>
        <end position="65"/>
    </location>
</feature>
<proteinExistence type="predicted"/>
<evidence type="ECO:0000313" key="2">
    <source>
        <dbReference type="EMBL" id="MDN0050043.1"/>
    </source>
</evidence>
<accession>A0ABT7X834</accession>
<name>A0ABT7X834_9BACE</name>
<reference evidence="2" key="2">
    <citation type="submission" date="2024-05" db="EMBL/GenBank/DDBJ databases">
        <title>Identification and characterization of horizontal gene transfer across gut microbiota members of farm animals based on homology search.</title>
        <authorList>
            <person name="Schwarzerova J."/>
            <person name="Nykrynova M."/>
            <person name="Jureckova K."/>
            <person name="Cejkova D."/>
            <person name="Rychlik I."/>
        </authorList>
    </citation>
    <scope>NUCLEOTIDE SEQUENCE</scope>
    <source>
        <strain evidence="2">84_SSukc20</strain>
    </source>
</reference>
<sequence length="100" mass="11697">MEKEIRKILLEIIELLEFMNESAWAITLKRLYEDNASSPKDWLRKIKSLFGGMGSFADLVLMRNGIICIDENNKLDQLRNRLCNRMSQSFVELNNSEKSQ</sequence>
<reference evidence="2" key="1">
    <citation type="submission" date="2023-06" db="EMBL/GenBank/DDBJ databases">
        <authorList>
            <person name="Zeman M."/>
            <person name="Kubasova T."/>
            <person name="Jahodarova E."/>
            <person name="Nykrynova M."/>
            <person name="Rychlik I."/>
        </authorList>
    </citation>
    <scope>NUCLEOTIDE SEQUENCE</scope>
    <source>
        <strain evidence="2">84_SSukc20</strain>
    </source>
</reference>